<name>A0A7S1MR15_ALECA</name>
<dbReference type="EMBL" id="HBGE01041254">
    <property type="protein sequence ID" value="CAD9136740.1"/>
    <property type="molecule type" value="Transcribed_RNA"/>
</dbReference>
<accession>A0A7S1MR15</accession>
<protein>
    <recommendedName>
        <fullName evidence="3">Transmembrane protein</fullName>
    </recommendedName>
</protein>
<sequence length="127" mass="14598">MTAPMLHIHYSKLDRGDMRAVLTKKYDAEDNSPVAQILRRRQESVHKRVVSQNFMWAGGFAMGGLSYWSFRRYNYQARLLAAPFLFYFGTFVGRMVGDVVTGRNGEFERDRFLGSLPGKVYYAPAES</sequence>
<reference evidence="2" key="1">
    <citation type="submission" date="2021-01" db="EMBL/GenBank/DDBJ databases">
        <authorList>
            <person name="Corre E."/>
            <person name="Pelletier E."/>
            <person name="Niang G."/>
            <person name="Scheremetjew M."/>
            <person name="Finn R."/>
            <person name="Kale V."/>
            <person name="Holt S."/>
            <person name="Cochrane G."/>
            <person name="Meng A."/>
            <person name="Brown T."/>
            <person name="Cohen L."/>
        </authorList>
    </citation>
    <scope>NUCLEOTIDE SEQUENCE</scope>
    <source>
        <strain evidence="2">OF101</strain>
    </source>
</reference>
<feature type="transmembrane region" description="Helical" evidence="1">
    <location>
        <begin position="49"/>
        <end position="69"/>
    </location>
</feature>
<gene>
    <name evidence="2" type="ORF">ACAT0790_LOCUS24893</name>
</gene>
<evidence type="ECO:0008006" key="3">
    <source>
        <dbReference type="Google" id="ProtNLM"/>
    </source>
</evidence>
<evidence type="ECO:0000313" key="2">
    <source>
        <dbReference type="EMBL" id="CAD9136740.1"/>
    </source>
</evidence>
<evidence type="ECO:0000256" key="1">
    <source>
        <dbReference type="SAM" id="Phobius"/>
    </source>
</evidence>
<keyword evidence="1" id="KW-1133">Transmembrane helix</keyword>
<keyword evidence="1" id="KW-0472">Membrane</keyword>
<keyword evidence="1" id="KW-0812">Transmembrane</keyword>
<organism evidence="2">
    <name type="scientific">Alexandrium catenella</name>
    <name type="common">Red tide dinoflagellate</name>
    <name type="synonym">Gonyaulax catenella</name>
    <dbReference type="NCBI Taxonomy" id="2925"/>
    <lineage>
        <taxon>Eukaryota</taxon>
        <taxon>Sar</taxon>
        <taxon>Alveolata</taxon>
        <taxon>Dinophyceae</taxon>
        <taxon>Gonyaulacales</taxon>
        <taxon>Pyrocystaceae</taxon>
        <taxon>Alexandrium</taxon>
    </lineage>
</organism>
<feature type="transmembrane region" description="Helical" evidence="1">
    <location>
        <begin position="75"/>
        <end position="93"/>
    </location>
</feature>
<dbReference type="AlphaFoldDB" id="A0A7S1MR15"/>
<proteinExistence type="predicted"/>